<accession>A0A1Y0ETP3</accession>
<comment type="cofactor">
    <cofactor evidence="1">
        <name>FAD</name>
        <dbReference type="ChEBI" id="CHEBI:57692"/>
    </cofactor>
</comment>
<keyword evidence="5" id="KW-0274">FAD</keyword>
<dbReference type="Pfam" id="PF16901">
    <property type="entry name" value="DAO_C"/>
    <property type="match status" value="1"/>
</dbReference>
<evidence type="ECO:0000259" key="7">
    <source>
        <dbReference type="Pfam" id="PF01266"/>
    </source>
</evidence>
<evidence type="ECO:0000256" key="5">
    <source>
        <dbReference type="ARBA" id="ARBA00022827"/>
    </source>
</evidence>
<evidence type="ECO:0000313" key="10">
    <source>
        <dbReference type="Proteomes" id="UP000196138"/>
    </source>
</evidence>
<evidence type="ECO:0000256" key="2">
    <source>
        <dbReference type="ARBA" id="ARBA00007330"/>
    </source>
</evidence>
<proteinExistence type="inferred from homology"/>
<dbReference type="InterPro" id="IPR031656">
    <property type="entry name" value="DAO_C"/>
</dbReference>
<keyword evidence="10" id="KW-1185">Reference proteome</keyword>
<evidence type="ECO:0008006" key="11">
    <source>
        <dbReference type="Google" id="ProtNLM"/>
    </source>
</evidence>
<evidence type="ECO:0000256" key="6">
    <source>
        <dbReference type="ARBA" id="ARBA00023002"/>
    </source>
</evidence>
<protein>
    <recommendedName>
        <fullName evidence="11">FAD-dependent oxidoreductase</fullName>
    </recommendedName>
</protein>
<dbReference type="OrthoDB" id="9766796at2"/>
<dbReference type="PRINTS" id="PR01001">
    <property type="entry name" value="FADG3PDH"/>
</dbReference>
<feature type="domain" description="FAD dependent oxidoreductase" evidence="7">
    <location>
        <begin position="24"/>
        <end position="380"/>
    </location>
</feature>
<comment type="similarity">
    <text evidence="2">Belongs to the FAD-dependent glycerol-3-phosphate dehydrogenase family.</text>
</comment>
<dbReference type="Pfam" id="PF01266">
    <property type="entry name" value="DAO"/>
    <property type="match status" value="1"/>
</dbReference>
<dbReference type="PANTHER" id="PTHR11985">
    <property type="entry name" value="GLYCEROL-3-PHOSPHATE DEHYDROGENASE"/>
    <property type="match status" value="1"/>
</dbReference>
<dbReference type="InterPro" id="IPR000447">
    <property type="entry name" value="G3P_DH_FAD-dep"/>
</dbReference>
<dbReference type="InterPro" id="IPR038299">
    <property type="entry name" value="DAO_C_sf"/>
</dbReference>
<evidence type="ECO:0000256" key="3">
    <source>
        <dbReference type="ARBA" id="ARBA00022630"/>
    </source>
</evidence>
<evidence type="ECO:0000313" key="9">
    <source>
        <dbReference type="EMBL" id="ARU06973.1"/>
    </source>
</evidence>
<dbReference type="EMBL" id="CP021455">
    <property type="protein sequence ID" value="ARU06973.1"/>
    <property type="molecule type" value="Genomic_DNA"/>
</dbReference>
<dbReference type="Proteomes" id="UP000196138">
    <property type="component" value="Chromosome"/>
</dbReference>
<evidence type="ECO:0000259" key="8">
    <source>
        <dbReference type="Pfam" id="PF16901"/>
    </source>
</evidence>
<dbReference type="InterPro" id="IPR036188">
    <property type="entry name" value="FAD/NAD-bd_sf"/>
</dbReference>
<dbReference type="Gene3D" id="3.50.50.60">
    <property type="entry name" value="FAD/NAD(P)-binding domain"/>
    <property type="match status" value="1"/>
</dbReference>
<name>A0A1Y0ETP3_9BURK</name>
<evidence type="ECO:0000256" key="1">
    <source>
        <dbReference type="ARBA" id="ARBA00001974"/>
    </source>
</evidence>
<dbReference type="KEGG" id="cser:CCO03_18505"/>
<dbReference type="RefSeq" id="WP_087284918.1">
    <property type="nucleotide sequence ID" value="NZ_CP021455.1"/>
</dbReference>
<dbReference type="SUPFAM" id="SSF51905">
    <property type="entry name" value="FAD/NAD(P)-binding domain"/>
    <property type="match status" value="1"/>
</dbReference>
<dbReference type="Gene3D" id="3.30.9.10">
    <property type="entry name" value="D-Amino Acid Oxidase, subunit A, domain 2"/>
    <property type="match status" value="1"/>
</dbReference>
<dbReference type="GO" id="GO:0006071">
    <property type="term" value="P:glycerol metabolic process"/>
    <property type="evidence" value="ECO:0007669"/>
    <property type="project" value="UniProtKB-KW"/>
</dbReference>
<dbReference type="Gene3D" id="1.10.8.870">
    <property type="entry name" value="Alpha-glycerophosphate oxidase, cap domain"/>
    <property type="match status" value="1"/>
</dbReference>
<keyword evidence="4" id="KW-0319">Glycerol metabolism</keyword>
<dbReference type="AlphaFoldDB" id="A0A1Y0ETP3"/>
<feature type="domain" description="Alpha-glycerophosphate oxidase C-terminal" evidence="8">
    <location>
        <begin position="455"/>
        <end position="504"/>
    </location>
</feature>
<evidence type="ECO:0000256" key="4">
    <source>
        <dbReference type="ARBA" id="ARBA00022798"/>
    </source>
</evidence>
<keyword evidence="6" id="KW-0560">Oxidoreductase</keyword>
<keyword evidence="3" id="KW-0285">Flavoprotein</keyword>
<sequence length="533" mass="56610">MTPAEASTDRRTLLAQIARPQPWDLAVVGGGATGLGVALLAARRGLRVVLVEADDFASGTSSRSTKLVHGGVRYLAQGRVALVRQALHERKRLMQAAPHLVQPLPFVVPAHRAWDNGLHRLGLGVYDWLAGADSLGRTEWLSNQALHQAVPGFSDDLHNGGIRYWDAQFDDARFALALARSAVAHGAVLLNHCPAVRLLRDAGRVRGLVCRDAELGVTHTLRARCVVNATGVWSDAVRGDGDGRGAATVLLSRGAHLVVPQAGLLNDHAVLLPQTADGRVLFAVPWLGHVLLGTTDTPHPAPARDPLPSAAEVAFILTEINRYTRRPLQPTDVRSLWAGLRPLALAAGAPHGASPTLSREHRVHVAADGLISVVGGKWTTFRVMAVDALAGVALQLGCPPWVGQDAELPRLAGAPEVGDALPAPLHRPPDGLGLGRDAAAVQQLPGADRVLGLGLSEARVRFAVRHEFARTVADVLARRARVLMLDAACAERLVPRVAAILREEGVPDPQPAHALLLSRQQLALTRASQSVLT</sequence>
<dbReference type="GO" id="GO:0004368">
    <property type="term" value="F:glycerol-3-phosphate dehydrogenase (quinone) activity"/>
    <property type="evidence" value="ECO:0007669"/>
    <property type="project" value="InterPro"/>
</dbReference>
<dbReference type="InterPro" id="IPR006076">
    <property type="entry name" value="FAD-dep_OxRdtase"/>
</dbReference>
<dbReference type="GO" id="GO:0046168">
    <property type="term" value="P:glycerol-3-phosphate catabolic process"/>
    <property type="evidence" value="ECO:0007669"/>
    <property type="project" value="TreeGrafter"/>
</dbReference>
<gene>
    <name evidence="9" type="ORF">CCO03_18505</name>
</gene>
<dbReference type="PANTHER" id="PTHR11985:SF35">
    <property type="entry name" value="ANAEROBIC GLYCEROL-3-PHOSPHATE DEHYDROGENASE SUBUNIT A"/>
    <property type="match status" value="1"/>
</dbReference>
<organism evidence="9 10">
    <name type="scientific">Comamonas serinivorans</name>
    <dbReference type="NCBI Taxonomy" id="1082851"/>
    <lineage>
        <taxon>Bacteria</taxon>
        <taxon>Pseudomonadati</taxon>
        <taxon>Pseudomonadota</taxon>
        <taxon>Betaproteobacteria</taxon>
        <taxon>Burkholderiales</taxon>
        <taxon>Comamonadaceae</taxon>
        <taxon>Comamonas</taxon>
    </lineage>
</organism>
<reference evidence="9 10" key="1">
    <citation type="submission" date="2017-05" db="EMBL/GenBank/DDBJ databases">
        <authorList>
            <person name="Song R."/>
            <person name="Chenine A.L."/>
            <person name="Ruprecht R.M."/>
        </authorList>
    </citation>
    <scope>NUCLEOTIDE SEQUENCE [LARGE SCALE GENOMIC DNA]</scope>
    <source>
        <strain evidence="9 10">DSM 26136</strain>
    </source>
</reference>